<dbReference type="PANTHER" id="PTHR35789:SF1">
    <property type="entry name" value="SPORE GERMINATION PROTEIN B3"/>
    <property type="match status" value="1"/>
</dbReference>
<dbReference type="Proteomes" id="UP000250369">
    <property type="component" value="Unassembled WGS sequence"/>
</dbReference>
<evidence type="ECO:0000313" key="11">
    <source>
        <dbReference type="EMBL" id="RAV21183.1"/>
    </source>
</evidence>
<dbReference type="NCBIfam" id="TIGR02887">
    <property type="entry name" value="spore_ger_x_C"/>
    <property type="match status" value="1"/>
</dbReference>
<evidence type="ECO:0000256" key="6">
    <source>
        <dbReference type="ARBA" id="ARBA00023139"/>
    </source>
</evidence>
<evidence type="ECO:0000256" key="5">
    <source>
        <dbReference type="ARBA" id="ARBA00023136"/>
    </source>
</evidence>
<dbReference type="Pfam" id="PF25198">
    <property type="entry name" value="Spore_GerAC_N"/>
    <property type="match status" value="1"/>
</dbReference>
<evidence type="ECO:0000256" key="7">
    <source>
        <dbReference type="ARBA" id="ARBA00023288"/>
    </source>
</evidence>
<dbReference type="InterPro" id="IPR046953">
    <property type="entry name" value="Spore_GerAC-like_C"/>
</dbReference>
<evidence type="ECO:0000256" key="8">
    <source>
        <dbReference type="SAM" id="SignalP"/>
    </source>
</evidence>
<dbReference type="InterPro" id="IPR057336">
    <property type="entry name" value="GerAC_N"/>
</dbReference>
<evidence type="ECO:0000259" key="9">
    <source>
        <dbReference type="Pfam" id="PF05504"/>
    </source>
</evidence>
<evidence type="ECO:0000313" key="12">
    <source>
        <dbReference type="Proteomes" id="UP000250369"/>
    </source>
</evidence>
<dbReference type="EMBL" id="QMFB01000005">
    <property type="protein sequence ID" value="RAV21183.1"/>
    <property type="molecule type" value="Genomic_DNA"/>
</dbReference>
<evidence type="ECO:0000256" key="1">
    <source>
        <dbReference type="ARBA" id="ARBA00004635"/>
    </source>
</evidence>
<feature type="chain" id="PRO_5016315834" evidence="8">
    <location>
        <begin position="24"/>
        <end position="383"/>
    </location>
</feature>
<feature type="signal peptide" evidence="8">
    <location>
        <begin position="1"/>
        <end position="23"/>
    </location>
</feature>
<evidence type="ECO:0000256" key="4">
    <source>
        <dbReference type="ARBA" id="ARBA00022729"/>
    </source>
</evidence>
<feature type="domain" description="Spore germination GerAC-like C-terminal" evidence="9">
    <location>
        <begin position="221"/>
        <end position="376"/>
    </location>
</feature>
<dbReference type="Gene3D" id="3.30.300.210">
    <property type="entry name" value="Nutrient germinant receptor protein C, domain 3"/>
    <property type="match status" value="1"/>
</dbReference>
<dbReference type="Pfam" id="PF05504">
    <property type="entry name" value="Spore_GerAC"/>
    <property type="match status" value="1"/>
</dbReference>
<name>A0A329MR21_9BACL</name>
<comment type="similarity">
    <text evidence="2">Belongs to the GerABKC lipoprotein family.</text>
</comment>
<feature type="domain" description="Spore germination protein N-terminal" evidence="10">
    <location>
        <begin position="22"/>
        <end position="199"/>
    </location>
</feature>
<organism evidence="11 12">
    <name type="scientific">Paenibacillus contaminans</name>
    <dbReference type="NCBI Taxonomy" id="450362"/>
    <lineage>
        <taxon>Bacteria</taxon>
        <taxon>Bacillati</taxon>
        <taxon>Bacillota</taxon>
        <taxon>Bacilli</taxon>
        <taxon>Bacillales</taxon>
        <taxon>Paenibacillaceae</taxon>
        <taxon>Paenibacillus</taxon>
    </lineage>
</organism>
<gene>
    <name evidence="11" type="ORF">DQG23_10995</name>
</gene>
<keyword evidence="5" id="KW-0472">Membrane</keyword>
<proteinExistence type="inferred from homology"/>
<dbReference type="RefSeq" id="WP_113030885.1">
    <property type="nucleotide sequence ID" value="NZ_QMFB01000005.1"/>
</dbReference>
<dbReference type="OrthoDB" id="2380468at2"/>
<keyword evidence="12" id="KW-1185">Reference proteome</keyword>
<keyword evidence="3" id="KW-0309">Germination</keyword>
<evidence type="ECO:0000256" key="3">
    <source>
        <dbReference type="ARBA" id="ARBA00022544"/>
    </source>
</evidence>
<sequence>MKKWALVAASTVLLLLQTSCWNSKDIQNMAYVTAVGFDYENGKYMTYVQVLNFSNVAKGEAAEVGKNVPTWIGKGEGVTVTESFNSIYATSQLRIFWGHVKAIVASERFLKNSARVREAYDMANRYREIRYNILIYGTKEPLRNIFAQKSNLNMSPLETLLATPAQTYSQRSYILPLYGYKMIAQFNEPAGAALLPSITLDQRSWTEDLKERTMFKIDGGYFLNGQQFNGWLSEQDLEGYRWLQKKLQRSPINIPDDDSPDAAIVLIKPKPSIHHEVRNGKAYFHVKLSIQAFVDELIRNRSKKEIEAGAAKVIEDQIRKTYEKGLQIKADVLGLGSCLYRDNPKMWHEMQDEGDFALDKDSLDRIEVKVKLQHSGKYKMRVQ</sequence>
<reference evidence="11 12" key="1">
    <citation type="journal article" date="2009" name="Int. J. Syst. Evol. Microbiol.">
        <title>Paenibacillus contaminans sp. nov., isolated from a contaminated laboratory plate.</title>
        <authorList>
            <person name="Chou J.H."/>
            <person name="Lee J.H."/>
            <person name="Lin M.C."/>
            <person name="Chang P.S."/>
            <person name="Arun A.B."/>
            <person name="Young C.C."/>
            <person name="Chen W.M."/>
        </authorList>
    </citation>
    <scope>NUCLEOTIDE SEQUENCE [LARGE SCALE GENOMIC DNA]</scope>
    <source>
        <strain evidence="11 12">CKOBP-6</strain>
    </source>
</reference>
<comment type="caution">
    <text evidence="11">The sequence shown here is derived from an EMBL/GenBank/DDBJ whole genome shotgun (WGS) entry which is preliminary data.</text>
</comment>
<comment type="subcellular location">
    <subcellularLocation>
        <location evidence="1">Membrane</location>
        <topology evidence="1">Lipid-anchor</topology>
    </subcellularLocation>
</comment>
<dbReference type="InterPro" id="IPR038501">
    <property type="entry name" value="Spore_GerAC_C_sf"/>
</dbReference>
<dbReference type="PANTHER" id="PTHR35789">
    <property type="entry name" value="SPORE GERMINATION PROTEIN B3"/>
    <property type="match status" value="1"/>
</dbReference>
<dbReference type="AlphaFoldDB" id="A0A329MR21"/>
<dbReference type="GO" id="GO:0009847">
    <property type="term" value="P:spore germination"/>
    <property type="evidence" value="ECO:0007669"/>
    <property type="project" value="InterPro"/>
</dbReference>
<dbReference type="InterPro" id="IPR008844">
    <property type="entry name" value="Spore_GerAC-like"/>
</dbReference>
<keyword evidence="4 8" id="KW-0732">Signal</keyword>
<dbReference type="GO" id="GO:0016020">
    <property type="term" value="C:membrane"/>
    <property type="evidence" value="ECO:0007669"/>
    <property type="project" value="UniProtKB-SubCell"/>
</dbReference>
<accession>A0A329MR21</accession>
<evidence type="ECO:0000256" key="2">
    <source>
        <dbReference type="ARBA" id="ARBA00007886"/>
    </source>
</evidence>
<keyword evidence="6" id="KW-0564">Palmitate</keyword>
<evidence type="ECO:0000259" key="10">
    <source>
        <dbReference type="Pfam" id="PF25198"/>
    </source>
</evidence>
<keyword evidence="7" id="KW-0449">Lipoprotein</keyword>
<protein>
    <submittedName>
        <fullName evidence="11">Ger(X)C family spore germination protein</fullName>
    </submittedName>
</protein>